<organism evidence="2 3">
    <name type="scientific">Mortierella polycephala</name>
    <dbReference type="NCBI Taxonomy" id="41804"/>
    <lineage>
        <taxon>Eukaryota</taxon>
        <taxon>Fungi</taxon>
        <taxon>Fungi incertae sedis</taxon>
        <taxon>Mucoromycota</taxon>
        <taxon>Mortierellomycotina</taxon>
        <taxon>Mortierellomycetes</taxon>
        <taxon>Mortierellales</taxon>
        <taxon>Mortierellaceae</taxon>
        <taxon>Mortierella</taxon>
    </lineage>
</organism>
<proteinExistence type="predicted"/>
<feature type="compositionally biased region" description="Polar residues" evidence="1">
    <location>
        <begin position="172"/>
        <end position="190"/>
    </location>
</feature>
<dbReference type="EMBL" id="JAAAJA010000052">
    <property type="protein sequence ID" value="KAG0264358.1"/>
    <property type="molecule type" value="Genomic_DNA"/>
</dbReference>
<feature type="compositionally biased region" description="Low complexity" evidence="1">
    <location>
        <begin position="117"/>
        <end position="132"/>
    </location>
</feature>
<feature type="region of interest" description="Disordered" evidence="1">
    <location>
        <begin position="117"/>
        <end position="139"/>
    </location>
</feature>
<sequence>MAHHHASPYHDVKNVQMIASPLFKVPVPVTPPYDELHPLPEDISQRKYHDFSLEHRIVQEYQRIMAEEAAVMEAKENAYRLYAEERQARLKQERISRARKIAPGFLDNEDRRILTPTLATTQAKDQTAATGQSSNTKKSKGALFDYSEFEASADSQLTDDQDKNAAEESFAEHQNPQQAEGQQGSSTASGQEVEREDGPYGTDEEVIVQAVPLSELTGMLRDSCLDDESSSSAPRPWVERDAASEKSTLPTFNAATRLDFREFEQGLGPPDPWDTPVDDMTALKDVISQQMGHSSSQPPDNVAALNRSQPTPTQPQHQQHQQTYPYQSQQHTQSVQSYQQPTEHSLHGQYPYSANTSNRTGYNSSPNPVAAYVPSPKLTGIAQQQQV</sequence>
<accession>A0A9P6QAM5</accession>
<dbReference type="AlphaFoldDB" id="A0A9P6QAM5"/>
<feature type="region of interest" description="Disordered" evidence="1">
    <location>
        <begin position="152"/>
        <end position="204"/>
    </location>
</feature>
<name>A0A9P6QAM5_9FUNG</name>
<keyword evidence="3" id="KW-1185">Reference proteome</keyword>
<dbReference type="Proteomes" id="UP000726737">
    <property type="component" value="Unassembled WGS sequence"/>
</dbReference>
<evidence type="ECO:0000313" key="3">
    <source>
        <dbReference type="Proteomes" id="UP000726737"/>
    </source>
</evidence>
<protein>
    <submittedName>
        <fullName evidence="2">Uncharacterized protein</fullName>
    </submittedName>
</protein>
<feature type="compositionally biased region" description="Polar residues" evidence="1">
    <location>
        <begin position="352"/>
        <end position="367"/>
    </location>
</feature>
<feature type="region of interest" description="Disordered" evidence="1">
    <location>
        <begin position="287"/>
        <end position="387"/>
    </location>
</feature>
<gene>
    <name evidence="2" type="ORF">BG011_006964</name>
</gene>
<evidence type="ECO:0000313" key="2">
    <source>
        <dbReference type="EMBL" id="KAG0264358.1"/>
    </source>
</evidence>
<feature type="region of interest" description="Disordered" evidence="1">
    <location>
        <begin position="224"/>
        <end position="250"/>
    </location>
</feature>
<dbReference type="OrthoDB" id="524326at2759"/>
<reference evidence="2" key="1">
    <citation type="journal article" date="2020" name="Fungal Divers.">
        <title>Resolving the Mortierellaceae phylogeny through synthesis of multi-gene phylogenetics and phylogenomics.</title>
        <authorList>
            <person name="Vandepol N."/>
            <person name="Liber J."/>
            <person name="Desiro A."/>
            <person name="Na H."/>
            <person name="Kennedy M."/>
            <person name="Barry K."/>
            <person name="Grigoriev I.V."/>
            <person name="Miller A.N."/>
            <person name="O'Donnell K."/>
            <person name="Stajich J.E."/>
            <person name="Bonito G."/>
        </authorList>
    </citation>
    <scope>NUCLEOTIDE SEQUENCE</scope>
    <source>
        <strain evidence="2">KOD948</strain>
    </source>
</reference>
<feature type="compositionally biased region" description="Polar residues" evidence="1">
    <location>
        <begin position="287"/>
        <end position="299"/>
    </location>
</feature>
<evidence type="ECO:0000256" key="1">
    <source>
        <dbReference type="SAM" id="MobiDB-lite"/>
    </source>
</evidence>
<feature type="compositionally biased region" description="Low complexity" evidence="1">
    <location>
        <begin position="308"/>
        <end position="340"/>
    </location>
</feature>
<comment type="caution">
    <text evidence="2">The sequence shown here is derived from an EMBL/GenBank/DDBJ whole genome shotgun (WGS) entry which is preliminary data.</text>
</comment>